<dbReference type="InterPro" id="IPR039367">
    <property type="entry name" value="Och1-like"/>
</dbReference>
<reference evidence="3 4" key="1">
    <citation type="submission" date="2019-03" db="EMBL/GenBank/DDBJ databases">
        <title>The genome sequence of a newly discovered highly antifungal drug resistant Aspergillus species, Aspergillus tanneri NIH 1004.</title>
        <authorList>
            <person name="Mounaud S."/>
            <person name="Singh I."/>
            <person name="Joardar V."/>
            <person name="Pakala S."/>
            <person name="Pakala S."/>
            <person name="Venepally P."/>
            <person name="Hoover J."/>
            <person name="Nierman W."/>
            <person name="Chung J."/>
            <person name="Losada L."/>
        </authorList>
    </citation>
    <scope>NUCLEOTIDE SEQUENCE [LARGE SCALE GENOMIC DNA]</scope>
    <source>
        <strain evidence="3 4">NIH1004</strain>
    </source>
</reference>
<dbReference type="PANTHER" id="PTHR31834">
    <property type="entry name" value="INITIATION-SPECIFIC ALPHA-1,6-MANNOSYLTRANSFERASE"/>
    <property type="match status" value="1"/>
</dbReference>
<reference evidence="2 5" key="2">
    <citation type="submission" date="2019-08" db="EMBL/GenBank/DDBJ databases">
        <title>The genome sequence of a newly discovered highly antifungal drug resistant Aspergillus species, Aspergillus tanneri NIH 1004.</title>
        <authorList>
            <person name="Mounaud S."/>
            <person name="Singh I."/>
            <person name="Joardar V."/>
            <person name="Pakala S."/>
            <person name="Pakala S."/>
            <person name="Venepally P."/>
            <person name="Chung J.K."/>
            <person name="Losada L."/>
            <person name="Nierman W.C."/>
        </authorList>
    </citation>
    <scope>NUCLEOTIDE SEQUENCE [LARGE SCALE GENOMIC DNA]</scope>
    <source>
        <strain evidence="2 5">NIH1004</strain>
    </source>
</reference>
<protein>
    <recommendedName>
        <fullName evidence="6">Membrane-bound alpha-1,6-mannosyltransferase Initiation-specific</fullName>
    </recommendedName>
</protein>
<dbReference type="AlphaFoldDB" id="A0A4S3JAK7"/>
<evidence type="ECO:0000313" key="4">
    <source>
        <dbReference type="Proteomes" id="UP000308092"/>
    </source>
</evidence>
<dbReference type="Pfam" id="PF04488">
    <property type="entry name" value="Gly_transf_sug"/>
    <property type="match status" value="1"/>
</dbReference>
<evidence type="ECO:0000313" key="5">
    <source>
        <dbReference type="Proteomes" id="UP000324241"/>
    </source>
</evidence>
<comment type="similarity">
    <text evidence="1">Belongs to the glycosyltransferase 32 family.</text>
</comment>
<organism evidence="3 4">
    <name type="scientific">Aspergillus tanneri</name>
    <dbReference type="NCBI Taxonomy" id="1220188"/>
    <lineage>
        <taxon>Eukaryota</taxon>
        <taxon>Fungi</taxon>
        <taxon>Dikarya</taxon>
        <taxon>Ascomycota</taxon>
        <taxon>Pezizomycotina</taxon>
        <taxon>Eurotiomycetes</taxon>
        <taxon>Eurotiomycetidae</taxon>
        <taxon>Eurotiales</taxon>
        <taxon>Aspergillaceae</taxon>
        <taxon>Aspergillus</taxon>
        <taxon>Aspergillus subgen. Circumdati</taxon>
    </lineage>
</organism>
<dbReference type="Proteomes" id="UP000308092">
    <property type="component" value="Unassembled WGS sequence"/>
</dbReference>
<dbReference type="STRING" id="1220188.A0A4S3JAK7"/>
<name>A0A4S3JAK7_9EURO</name>
<dbReference type="Proteomes" id="UP000324241">
    <property type="component" value="Unassembled WGS sequence"/>
</dbReference>
<dbReference type="GeneID" id="54322991"/>
<dbReference type="EMBL" id="QUQM01000002">
    <property type="protein sequence ID" value="KAA8651407.1"/>
    <property type="molecule type" value="Genomic_DNA"/>
</dbReference>
<comment type="caution">
    <text evidence="3">The sequence shown here is derived from an EMBL/GenBank/DDBJ whole genome shotgun (WGS) entry which is preliminary data.</text>
</comment>
<dbReference type="GO" id="GO:0000009">
    <property type="term" value="F:alpha-1,6-mannosyltransferase activity"/>
    <property type="evidence" value="ECO:0007669"/>
    <property type="project" value="InterPro"/>
</dbReference>
<gene>
    <name evidence="2" type="ORF">ATNIH1004_000289</name>
    <name evidence="3" type="ORF">EYZ11_009219</name>
</gene>
<evidence type="ECO:0008006" key="6">
    <source>
        <dbReference type="Google" id="ProtNLM"/>
    </source>
</evidence>
<dbReference type="EMBL" id="SOSA01000427">
    <property type="protein sequence ID" value="THC91317.1"/>
    <property type="molecule type" value="Genomic_DNA"/>
</dbReference>
<dbReference type="SUPFAM" id="SSF53448">
    <property type="entry name" value="Nucleotide-diphospho-sugar transferases"/>
    <property type="match status" value="1"/>
</dbReference>
<dbReference type="PANTHER" id="PTHR31834:SF9">
    <property type="entry name" value="INITIATION-SPECIFIC ALPHA-1,6-MANNOSYLTRANSFERASE"/>
    <property type="match status" value="1"/>
</dbReference>
<dbReference type="GO" id="GO:0006487">
    <property type="term" value="P:protein N-linked glycosylation"/>
    <property type="evidence" value="ECO:0007669"/>
    <property type="project" value="TreeGrafter"/>
</dbReference>
<sequence length="372" mass="43025">MFIRRQRKLIVRTISSRRLFLFVLVIFVFALFYRLPSPPKTKQAGKTTPKYDVQDTPRFLYHSPFRDDPDLEYEERVSEALYDIEHIALQESGGDNVAQERIWQVMLGEHAAHQVRGKDSIAFEERNDEWKYSLVTTAKAIAFINDVFSTVPGLRDLYMSYSYDVLRADLLRYLLLWYHGGFYADLDVFPRKTIKDCPALEPLFSEDHKNNPNISLVLGIEIDEPKASPQLMRQWRWSRSYEFIQYTLYAPRRFSPILREAIVRTLSHTKKHIKKGNFIWGTRYNEKTILEVSGPGMFTDAVLDTLSRTLPSTHKLVDLSLSSDKGIGDLALKPTGSTQRRVTWAPFFGIRETLCVDASEATKDPMAANMRV</sequence>
<evidence type="ECO:0000256" key="1">
    <source>
        <dbReference type="ARBA" id="ARBA00009003"/>
    </source>
</evidence>
<evidence type="ECO:0000313" key="2">
    <source>
        <dbReference type="EMBL" id="KAA8651407.1"/>
    </source>
</evidence>
<dbReference type="GO" id="GO:0000136">
    <property type="term" value="C:mannan polymerase complex"/>
    <property type="evidence" value="ECO:0007669"/>
    <property type="project" value="TreeGrafter"/>
</dbReference>
<keyword evidence="4" id="KW-1185">Reference proteome</keyword>
<dbReference type="RefSeq" id="XP_033430768.1">
    <property type="nucleotide sequence ID" value="XM_033565011.1"/>
</dbReference>
<dbReference type="InterPro" id="IPR007577">
    <property type="entry name" value="GlycoTrfase_DXD_sugar-bd_CS"/>
</dbReference>
<dbReference type="Gene3D" id="3.90.550.20">
    <property type="match status" value="1"/>
</dbReference>
<evidence type="ECO:0000313" key="3">
    <source>
        <dbReference type="EMBL" id="THC91317.1"/>
    </source>
</evidence>
<accession>A0A4S3JAK7</accession>
<proteinExistence type="inferred from homology"/>
<dbReference type="VEuPathDB" id="FungiDB:EYZ11_009219"/>
<dbReference type="InterPro" id="IPR029044">
    <property type="entry name" value="Nucleotide-diphossugar_trans"/>
</dbReference>
<dbReference type="OrthoDB" id="409543at2759"/>